<dbReference type="RefSeq" id="WP_018576275.1">
    <property type="nucleotide sequence ID" value="NZ_KB892384.1"/>
</dbReference>
<dbReference type="Proteomes" id="UP000054600">
    <property type="component" value="Unassembled WGS sequence"/>
</dbReference>
<dbReference type="PATRIC" id="fig|1122169.6.peg.278"/>
<dbReference type="InterPro" id="IPR036188">
    <property type="entry name" value="FAD/NAD-bd_sf"/>
</dbReference>
<evidence type="ECO:0000313" key="3">
    <source>
        <dbReference type="Proteomes" id="UP000054600"/>
    </source>
</evidence>
<dbReference type="InterPro" id="IPR019734">
    <property type="entry name" value="TPR_rpt"/>
</dbReference>
<proteinExistence type="predicted"/>
<dbReference type="Gene3D" id="3.50.50.60">
    <property type="entry name" value="FAD/NAD(P)-binding domain"/>
    <property type="match status" value="1"/>
</dbReference>
<protein>
    <submittedName>
        <fullName evidence="2">Tetratricopeptide repeat protein</fullName>
    </submittedName>
</protein>
<evidence type="ECO:0000256" key="1">
    <source>
        <dbReference type="PROSITE-ProRule" id="PRU00339"/>
    </source>
</evidence>
<dbReference type="SUPFAM" id="SSF48452">
    <property type="entry name" value="TPR-like"/>
    <property type="match status" value="1"/>
</dbReference>
<dbReference type="EMBL" id="LNYW01000011">
    <property type="protein sequence ID" value="KTD65434.1"/>
    <property type="molecule type" value="Genomic_DNA"/>
</dbReference>
<feature type="repeat" description="TPR" evidence="1">
    <location>
        <begin position="486"/>
        <end position="519"/>
    </location>
</feature>
<name>A0A0W0Z8P9_9GAMM</name>
<gene>
    <name evidence="2" type="ORF">Lsha_0251</name>
</gene>
<reference evidence="2 3" key="1">
    <citation type="submission" date="2015-11" db="EMBL/GenBank/DDBJ databases">
        <title>Genomic analysis of 38 Legionella species identifies large and diverse effector repertoires.</title>
        <authorList>
            <person name="Burstein D."/>
            <person name="Amaro F."/>
            <person name="Zusman T."/>
            <person name="Lifshitz Z."/>
            <person name="Cohen O."/>
            <person name="Gilbert J.A."/>
            <person name="Pupko T."/>
            <person name="Shuman H.A."/>
            <person name="Segal G."/>
        </authorList>
    </citation>
    <scope>NUCLEOTIDE SEQUENCE [LARGE SCALE GENOMIC DNA]</scope>
    <source>
        <strain evidence="2 3">ATCC 49655</strain>
    </source>
</reference>
<comment type="caution">
    <text evidence="2">The sequence shown here is derived from an EMBL/GenBank/DDBJ whole genome shotgun (WGS) entry which is preliminary data.</text>
</comment>
<dbReference type="Gene3D" id="1.25.40.10">
    <property type="entry name" value="Tetratricopeptide repeat domain"/>
    <property type="match status" value="1"/>
</dbReference>
<dbReference type="SUPFAM" id="SSF51905">
    <property type="entry name" value="FAD/NAD(P)-binding domain"/>
    <property type="match status" value="1"/>
</dbReference>
<dbReference type="PROSITE" id="PS50005">
    <property type="entry name" value="TPR"/>
    <property type="match status" value="1"/>
</dbReference>
<sequence length="669" mass="75354">MSKIVIIGGGPVGLYLAYKLRKAGVAKENIVVYEPRAGEYARPGHINGDIFEKLNDELQQKKWPSDKTGHIKDVENILHSQVIESAINIERKRFVRFSDDAAHPGVVVADAEGREETVACSHVFDCSGNQRVVINEVNEAVTPAPFTVKPISKKVEVKNHFLAFVKMSEAHLRRINISHLNEPSSGITSLYALFNALHTPEPSSLEYARTIEKLRSFGWNQFGLPNCYGMNFTKGKVCLYMECPDNLPQEQQEAWVQAVINATTNSTDITFEQLPPTKKSYRKPRFNSFKVDPMEVQQVGYQGDGFPLVVASGDAQIEPNYVLAHGVKDGLRRVDQMIEEMIIVDRSIAYFDEKEYQRAITGQLDKHRQAIIQHYNKRSIYFRDKLQKAEREYSAALTGTLESTEREQFNTSLIEIKARLGYLNAEERLTKLHDYSGKVSFVKSSTDTLAAELSEIQDALLVALNGLPASFVTERQRSEEMFLEATVTWKGLGGALFQKKKYAQALEAYEQALSNYQNPLLAGKYPLEELVLHSNSVLCLKNMGRKTDAIVLAKNAIEKYPDTPEFLVIRQKVMYQLLKTLNDEFKGTVPKDDLVKWQLFVACHKNLLNENSEPEKQQLFSGLPSVDCTENRSERSNGGSYSVSDLSIFQKSNTPGSVRLSLLPITPLI</sequence>
<dbReference type="STRING" id="1122169.Lsha_0251"/>
<dbReference type="eggNOG" id="COG0457">
    <property type="taxonomic scope" value="Bacteria"/>
</dbReference>
<dbReference type="InterPro" id="IPR011990">
    <property type="entry name" value="TPR-like_helical_dom_sf"/>
</dbReference>
<organism evidence="2 3">
    <name type="scientific">Legionella shakespearei DSM 23087</name>
    <dbReference type="NCBI Taxonomy" id="1122169"/>
    <lineage>
        <taxon>Bacteria</taxon>
        <taxon>Pseudomonadati</taxon>
        <taxon>Pseudomonadota</taxon>
        <taxon>Gammaproteobacteria</taxon>
        <taxon>Legionellales</taxon>
        <taxon>Legionellaceae</taxon>
        <taxon>Legionella</taxon>
    </lineage>
</organism>
<evidence type="ECO:0000313" key="2">
    <source>
        <dbReference type="EMBL" id="KTD65434.1"/>
    </source>
</evidence>
<keyword evidence="1" id="KW-0802">TPR repeat</keyword>
<keyword evidence="3" id="KW-1185">Reference proteome</keyword>
<dbReference type="OrthoDB" id="5636482at2"/>
<dbReference type="AlphaFoldDB" id="A0A0W0Z8P9"/>
<dbReference type="SMART" id="SM00028">
    <property type="entry name" value="TPR"/>
    <property type="match status" value="2"/>
</dbReference>
<accession>A0A0W0Z8P9</accession>